<accession>A0A517YNJ5</accession>
<gene>
    <name evidence="1" type="ORF">ETAA8_69490</name>
</gene>
<name>A0A517YNJ5_9BACT</name>
<dbReference type="EMBL" id="CP036274">
    <property type="protein sequence ID" value="QDU31789.1"/>
    <property type="molecule type" value="Genomic_DNA"/>
</dbReference>
<dbReference type="Proteomes" id="UP000315017">
    <property type="component" value="Chromosome"/>
</dbReference>
<evidence type="ECO:0000313" key="1">
    <source>
        <dbReference type="EMBL" id="QDU31789.1"/>
    </source>
</evidence>
<proteinExistence type="predicted"/>
<dbReference type="RefSeq" id="WP_145099510.1">
    <property type="nucleotide sequence ID" value="NZ_CP036274.1"/>
</dbReference>
<keyword evidence="2" id="KW-1185">Reference proteome</keyword>
<dbReference type="KEGG" id="aagg:ETAA8_69490"/>
<evidence type="ECO:0000313" key="2">
    <source>
        <dbReference type="Proteomes" id="UP000315017"/>
    </source>
</evidence>
<sequence>MNEFAALRKRARDKRDKAIAIVRREYELALTQIATLEQDLLGLESSRHQKISACIERVIPRDEPFNSVDIMAALEALDPTRPWRMHSIHNHIARLRERGIIRRIKRSTIHEPASYVRYEVPVPENASSVLDMSMSQVIDLVLTRPMTSTEVVVAVREAGYVSTMTKTGFRNHVVDLLNRGKYRQDGGKWLRG</sequence>
<dbReference type="AlphaFoldDB" id="A0A517YNJ5"/>
<protein>
    <submittedName>
        <fullName evidence="1">Uncharacterized protein</fullName>
    </submittedName>
</protein>
<organism evidence="1 2">
    <name type="scientific">Anatilimnocola aggregata</name>
    <dbReference type="NCBI Taxonomy" id="2528021"/>
    <lineage>
        <taxon>Bacteria</taxon>
        <taxon>Pseudomonadati</taxon>
        <taxon>Planctomycetota</taxon>
        <taxon>Planctomycetia</taxon>
        <taxon>Pirellulales</taxon>
        <taxon>Pirellulaceae</taxon>
        <taxon>Anatilimnocola</taxon>
    </lineage>
</organism>
<reference evidence="1 2" key="1">
    <citation type="submission" date="2019-02" db="EMBL/GenBank/DDBJ databases">
        <title>Deep-cultivation of Planctomycetes and their phenomic and genomic characterization uncovers novel biology.</title>
        <authorList>
            <person name="Wiegand S."/>
            <person name="Jogler M."/>
            <person name="Boedeker C."/>
            <person name="Pinto D."/>
            <person name="Vollmers J."/>
            <person name="Rivas-Marin E."/>
            <person name="Kohn T."/>
            <person name="Peeters S.H."/>
            <person name="Heuer A."/>
            <person name="Rast P."/>
            <person name="Oberbeckmann S."/>
            <person name="Bunk B."/>
            <person name="Jeske O."/>
            <person name="Meyerdierks A."/>
            <person name="Storesund J.E."/>
            <person name="Kallscheuer N."/>
            <person name="Luecker S."/>
            <person name="Lage O.M."/>
            <person name="Pohl T."/>
            <person name="Merkel B.J."/>
            <person name="Hornburger P."/>
            <person name="Mueller R.-W."/>
            <person name="Bruemmer F."/>
            <person name="Labrenz M."/>
            <person name="Spormann A.M."/>
            <person name="Op den Camp H."/>
            <person name="Overmann J."/>
            <person name="Amann R."/>
            <person name="Jetten M.S.M."/>
            <person name="Mascher T."/>
            <person name="Medema M.H."/>
            <person name="Devos D.P."/>
            <person name="Kaster A.-K."/>
            <person name="Ovreas L."/>
            <person name="Rohde M."/>
            <person name="Galperin M.Y."/>
            <person name="Jogler C."/>
        </authorList>
    </citation>
    <scope>NUCLEOTIDE SEQUENCE [LARGE SCALE GENOMIC DNA]</scope>
    <source>
        <strain evidence="1 2">ETA_A8</strain>
    </source>
</reference>